<dbReference type="SUPFAM" id="SSF53041">
    <property type="entry name" value="Resolvase-like"/>
    <property type="match status" value="1"/>
</dbReference>
<dbReference type="InterPro" id="IPR025827">
    <property type="entry name" value="Zn_ribbon_recom_dom"/>
</dbReference>
<gene>
    <name evidence="3" type="ORF">D5H75_15630</name>
</gene>
<organism evidence="3 4">
    <name type="scientific">Bailinhaonella thermotolerans</name>
    <dbReference type="NCBI Taxonomy" id="1070861"/>
    <lineage>
        <taxon>Bacteria</taxon>
        <taxon>Bacillati</taxon>
        <taxon>Actinomycetota</taxon>
        <taxon>Actinomycetes</taxon>
        <taxon>Streptosporangiales</taxon>
        <taxon>Streptosporangiaceae</taxon>
        <taxon>Bailinhaonella</taxon>
    </lineage>
</organism>
<dbReference type="EMBL" id="QZEY01000005">
    <property type="protein sequence ID" value="RJL31889.1"/>
    <property type="molecule type" value="Genomic_DNA"/>
</dbReference>
<feature type="domain" description="Recombinase" evidence="2">
    <location>
        <begin position="164"/>
        <end position="325"/>
    </location>
</feature>
<dbReference type="AlphaFoldDB" id="A0A3A4ATF2"/>
<dbReference type="InterPro" id="IPR050639">
    <property type="entry name" value="SSR_resolvase"/>
</dbReference>
<protein>
    <submittedName>
        <fullName evidence="3">Recombinase family protein</fullName>
    </submittedName>
</protein>
<dbReference type="RefSeq" id="WP_119927206.1">
    <property type="nucleotide sequence ID" value="NZ_QZEY01000005.1"/>
</dbReference>
<dbReference type="OrthoDB" id="9785707at2"/>
<dbReference type="GO" id="GO:0003677">
    <property type="term" value="F:DNA binding"/>
    <property type="evidence" value="ECO:0007669"/>
    <property type="project" value="InterPro"/>
</dbReference>
<reference evidence="3 4" key="1">
    <citation type="submission" date="2018-09" db="EMBL/GenBank/DDBJ databases">
        <title>YIM 75507 draft genome.</title>
        <authorList>
            <person name="Tang S."/>
            <person name="Feng Y."/>
        </authorList>
    </citation>
    <scope>NUCLEOTIDE SEQUENCE [LARGE SCALE GENOMIC DNA]</scope>
    <source>
        <strain evidence="3 4">YIM 75507</strain>
    </source>
</reference>
<dbReference type="PANTHER" id="PTHR30461:SF23">
    <property type="entry name" value="DNA RECOMBINASE-RELATED"/>
    <property type="match status" value="1"/>
</dbReference>
<evidence type="ECO:0000259" key="2">
    <source>
        <dbReference type="PROSITE" id="PS51737"/>
    </source>
</evidence>
<sequence length="558" mass="62944">MIDLAFWGRCSTEDRQEPEASRAWQLRRAKALVEPQGGRIVAEYFDIDESRSIPPQRRPEASRLLASLGDAGRGFDAVVVGEPQRAFYGNQFGLTIPLFEHYKVPLWVPEVGGPIDPANEAHELIMSMFGGISKGERNRIKMRVRTAMSAQAQIEGRFLGGRPPYGYRLADLGPHPNPAKAADGKRLHGLVIDPEPAEVVRRIFREYIAGYGIGAIAEGLTKEGISSPSAYDPARNRHRNGIAWSKFAIRAILLNPRYTGYQVWNKQRTDEVLLDVQDVALGHTAKMRWNHKDTWIWSERPAHEPIIPMDTFQRAQGLMAGRARAAAPHKPHRARHDYVLRGCMYCGVCHRRMEGHWTNKAPYYRCRFPQEYAIANKLDHPRNVCLREDAVLPHLDRWLAEVFAPTRIEHTIEALAAAAGEGRRERGRDDEARRQVAECDRKLQRYKDALDAGADPLVVTEWIKQTQAERHAALAKLDQIGGQTTNTREQIAHMIRRLGDMVAVLTDAEPEKKSDLYRGLGLRAEFDPETKKVRAEVTLDPAPSRTSHWDSVGVRGGT</sequence>
<dbReference type="CDD" id="cd00338">
    <property type="entry name" value="Ser_Recombinase"/>
    <property type="match status" value="1"/>
</dbReference>
<accession>A0A3A4ATF2</accession>
<evidence type="ECO:0000313" key="3">
    <source>
        <dbReference type="EMBL" id="RJL31889.1"/>
    </source>
</evidence>
<evidence type="ECO:0000256" key="1">
    <source>
        <dbReference type="SAM" id="MobiDB-lite"/>
    </source>
</evidence>
<dbReference type="Proteomes" id="UP000265768">
    <property type="component" value="Unassembled WGS sequence"/>
</dbReference>
<dbReference type="InterPro" id="IPR006119">
    <property type="entry name" value="Resolv_N"/>
</dbReference>
<dbReference type="Gene3D" id="3.90.1750.20">
    <property type="entry name" value="Putative Large Serine Recombinase, Chain B, Domain 2"/>
    <property type="match status" value="1"/>
</dbReference>
<proteinExistence type="predicted"/>
<dbReference type="Pfam" id="PF13408">
    <property type="entry name" value="Zn_ribbon_recom"/>
    <property type="match status" value="1"/>
</dbReference>
<comment type="caution">
    <text evidence="3">The sequence shown here is derived from an EMBL/GenBank/DDBJ whole genome shotgun (WGS) entry which is preliminary data.</text>
</comment>
<dbReference type="PROSITE" id="PS51737">
    <property type="entry name" value="RECOMBINASE_DNA_BIND"/>
    <property type="match status" value="1"/>
</dbReference>
<dbReference type="GO" id="GO:0000150">
    <property type="term" value="F:DNA strand exchange activity"/>
    <property type="evidence" value="ECO:0007669"/>
    <property type="project" value="InterPro"/>
</dbReference>
<dbReference type="InterPro" id="IPR011109">
    <property type="entry name" value="DNA_bind_recombinase_dom"/>
</dbReference>
<dbReference type="Pfam" id="PF07508">
    <property type="entry name" value="Recombinase"/>
    <property type="match status" value="1"/>
</dbReference>
<dbReference type="PANTHER" id="PTHR30461">
    <property type="entry name" value="DNA-INVERTASE FROM LAMBDOID PROPHAGE"/>
    <property type="match status" value="1"/>
</dbReference>
<evidence type="ECO:0000313" key="4">
    <source>
        <dbReference type="Proteomes" id="UP000265768"/>
    </source>
</evidence>
<dbReference type="InterPro" id="IPR038109">
    <property type="entry name" value="DNA_bind_recomb_sf"/>
</dbReference>
<dbReference type="Gene3D" id="3.40.50.1390">
    <property type="entry name" value="Resolvase, N-terminal catalytic domain"/>
    <property type="match status" value="1"/>
</dbReference>
<dbReference type="InterPro" id="IPR036162">
    <property type="entry name" value="Resolvase-like_N_sf"/>
</dbReference>
<feature type="region of interest" description="Disordered" evidence="1">
    <location>
        <begin position="539"/>
        <end position="558"/>
    </location>
</feature>
<dbReference type="SMART" id="SM00857">
    <property type="entry name" value="Resolvase"/>
    <property type="match status" value="1"/>
</dbReference>
<keyword evidence="4" id="KW-1185">Reference proteome</keyword>
<name>A0A3A4ATF2_9ACTN</name>
<dbReference type="Pfam" id="PF00239">
    <property type="entry name" value="Resolvase"/>
    <property type="match status" value="1"/>
</dbReference>